<dbReference type="InterPro" id="IPR057571">
    <property type="entry name" value="SDR_PhqE-like"/>
</dbReference>
<dbReference type="GO" id="GO:0016491">
    <property type="term" value="F:oxidoreductase activity"/>
    <property type="evidence" value="ECO:0007669"/>
    <property type="project" value="UniProtKB-KW"/>
</dbReference>
<dbReference type="EMBL" id="KQ947431">
    <property type="protein sequence ID" value="KUJ09755.1"/>
    <property type="molecule type" value="Genomic_DNA"/>
</dbReference>
<dbReference type="PANTHER" id="PTHR43477">
    <property type="entry name" value="DIHYDROANTICAPSIN 7-DEHYDROGENASE"/>
    <property type="match status" value="1"/>
</dbReference>
<dbReference type="InterPro" id="IPR036291">
    <property type="entry name" value="NAD(P)-bd_dom_sf"/>
</dbReference>
<keyword evidence="3" id="KW-0560">Oxidoreductase</keyword>
<sequence>MATQTQKYNKLAGKRVVIIGGTSGIGYAVAEACIESSFSHVTVSSSSASRVQTAISNLQKSYPSTSCTISGHTCDLSTPDLETSIEALFSKTGNVDHIVFTAGDKLAIYPIEEINYERILKAGQVRFVAPLLVAKVGKKYLNAGPESSIVLTTGAGAERPYANWSIVTPYLSGLYGMTRALAIDLKPVRVNLVSPGAVDTELWKDFSAEEKEKFFKEVGEKVPTGRIGRPEDVAEAYLWLMKDSNTTGVVASTTAGNLLV</sequence>
<reference evidence="4 5" key="1">
    <citation type="submission" date="2015-10" db="EMBL/GenBank/DDBJ databases">
        <title>Full genome of DAOMC 229536 Phialocephala scopiformis, a fungal endophyte of spruce producing the potent anti-insectan compound rugulosin.</title>
        <authorList>
            <consortium name="DOE Joint Genome Institute"/>
            <person name="Walker A.K."/>
            <person name="Frasz S.L."/>
            <person name="Seifert K.A."/>
            <person name="Miller J.D."/>
            <person name="Mondo S.J."/>
            <person name="Labutti K."/>
            <person name="Lipzen A."/>
            <person name="Dockter R."/>
            <person name="Kennedy M."/>
            <person name="Grigoriev I.V."/>
            <person name="Spatafora J.W."/>
        </authorList>
    </citation>
    <scope>NUCLEOTIDE SEQUENCE [LARGE SCALE GENOMIC DNA]</scope>
    <source>
        <strain evidence="4 5">CBS 120377</strain>
    </source>
</reference>
<keyword evidence="2" id="KW-0521">NADP</keyword>
<dbReference type="Proteomes" id="UP000070700">
    <property type="component" value="Unassembled WGS sequence"/>
</dbReference>
<organism evidence="4 5">
    <name type="scientific">Mollisia scopiformis</name>
    <name type="common">Conifer needle endophyte fungus</name>
    <name type="synonym">Phialocephala scopiformis</name>
    <dbReference type="NCBI Taxonomy" id="149040"/>
    <lineage>
        <taxon>Eukaryota</taxon>
        <taxon>Fungi</taxon>
        <taxon>Dikarya</taxon>
        <taxon>Ascomycota</taxon>
        <taxon>Pezizomycotina</taxon>
        <taxon>Leotiomycetes</taxon>
        <taxon>Helotiales</taxon>
        <taxon>Mollisiaceae</taxon>
        <taxon>Mollisia</taxon>
    </lineage>
</organism>
<dbReference type="InParanoid" id="A0A132BBG4"/>
<dbReference type="PRINTS" id="PR00081">
    <property type="entry name" value="GDHRDH"/>
</dbReference>
<dbReference type="InterPro" id="IPR002347">
    <property type="entry name" value="SDR_fam"/>
</dbReference>
<dbReference type="KEGG" id="psco:LY89DRAFT_690166"/>
<dbReference type="AlphaFoldDB" id="A0A132BBG4"/>
<proteinExistence type="inferred from homology"/>
<gene>
    <name evidence="4" type="ORF">LY89DRAFT_690166</name>
</gene>
<keyword evidence="5" id="KW-1185">Reference proteome</keyword>
<dbReference type="SUPFAM" id="SSF51735">
    <property type="entry name" value="NAD(P)-binding Rossmann-fold domains"/>
    <property type="match status" value="1"/>
</dbReference>
<dbReference type="InterPro" id="IPR051122">
    <property type="entry name" value="SDR_DHRS6-like"/>
</dbReference>
<dbReference type="CDD" id="cd05233">
    <property type="entry name" value="SDR_c"/>
    <property type="match status" value="1"/>
</dbReference>
<evidence type="ECO:0000256" key="1">
    <source>
        <dbReference type="ARBA" id="ARBA00006484"/>
    </source>
</evidence>
<accession>A0A132BBG4</accession>
<evidence type="ECO:0000313" key="5">
    <source>
        <dbReference type="Proteomes" id="UP000070700"/>
    </source>
</evidence>
<comment type="similarity">
    <text evidence="1">Belongs to the short-chain dehydrogenases/reductases (SDR) family.</text>
</comment>
<dbReference type="RefSeq" id="XP_018064110.1">
    <property type="nucleotide sequence ID" value="XM_018216045.1"/>
</dbReference>
<dbReference type="GeneID" id="28825771"/>
<evidence type="ECO:0000313" key="4">
    <source>
        <dbReference type="EMBL" id="KUJ09755.1"/>
    </source>
</evidence>
<dbReference type="Pfam" id="PF23441">
    <property type="entry name" value="SDR"/>
    <property type="match status" value="1"/>
</dbReference>
<dbReference type="OrthoDB" id="294295at2759"/>
<dbReference type="Gene3D" id="3.40.50.720">
    <property type="entry name" value="NAD(P)-binding Rossmann-like Domain"/>
    <property type="match status" value="1"/>
</dbReference>
<dbReference type="PANTHER" id="PTHR43477:SF1">
    <property type="entry name" value="DIHYDROANTICAPSIN 7-DEHYDROGENASE"/>
    <property type="match status" value="1"/>
</dbReference>
<name>A0A132BBG4_MOLSC</name>
<protein>
    <submittedName>
        <fullName evidence="4">NAD(P)-binding protein</fullName>
    </submittedName>
</protein>
<evidence type="ECO:0000256" key="3">
    <source>
        <dbReference type="ARBA" id="ARBA00023002"/>
    </source>
</evidence>
<evidence type="ECO:0000256" key="2">
    <source>
        <dbReference type="ARBA" id="ARBA00022857"/>
    </source>
</evidence>